<feature type="compositionally biased region" description="Polar residues" evidence="1">
    <location>
        <begin position="445"/>
        <end position="474"/>
    </location>
</feature>
<feature type="compositionally biased region" description="Basic and acidic residues" evidence="1">
    <location>
        <begin position="408"/>
        <end position="418"/>
    </location>
</feature>
<feature type="region of interest" description="Disordered" evidence="1">
    <location>
        <begin position="612"/>
        <end position="632"/>
    </location>
</feature>
<feature type="compositionally biased region" description="Polar residues" evidence="1">
    <location>
        <begin position="288"/>
        <end position="310"/>
    </location>
</feature>
<feature type="region of interest" description="Disordered" evidence="1">
    <location>
        <begin position="396"/>
        <end position="474"/>
    </location>
</feature>
<proteinExistence type="predicted"/>
<dbReference type="Proteomes" id="UP000039865">
    <property type="component" value="Unassembled WGS sequence"/>
</dbReference>
<keyword evidence="3" id="KW-1185">Reference proteome</keyword>
<feature type="region of interest" description="Disordered" evidence="1">
    <location>
        <begin position="288"/>
        <end position="337"/>
    </location>
</feature>
<gene>
    <name evidence="2" type="primary">Contig1867.g2018</name>
    <name evidence="2" type="ORF">STYLEM_15771</name>
</gene>
<sequence>MTTLNTDGSCTRVKNLVNYKQARDERKLSKSSTNVSNQVGTAQKGKFNKQLKLYTEEDIKVLVNQNTIPVQQILMNVNQTCTNQMYQSRRDTIIQSSKSKDQLQCIIEKLPRSQNFSPVKSADKQNSNNQDIKKGQNKLVSNDQTKLQEYSKFQFESHNKLKMKLQVEKEESSLVRSQIKDPENTNQQTAFQVIRIECAGNNNIVFKKHDQNKNKNRPIVLLDNDDPNCLDFLDNEELNNNTEDYYATEKIEYTIDDQEEEESPLNYDIVKEEMPKLTKKSLTFFQRRFQPSNSKSPKRTQNILRNNQPIQIYDRNCKESSNESPLQSINSRKRQQLGNQIIRRQKSIIQMMNQKNADVNRESLGKQFRTKVNSPIQELSKCESVTEFADAIRDVSKQSPKKSKNKSPSKEKMVKLEKQYSNTILNTENYNSSKNKIRPKKNQSNDRTSTNLRKSQNYLQGNKISQNRQSNLSSKNNKFELKTVNNAFQCNLHNQIQPKRQSILERLLTQYETNQDNNIDTVVSPLNTQNDLIEINQSKHKISGATSRGQQKRSNIDLLQQTQSRQPQTLQKKLNSQRMIEDPQVIIDKSQTKIKSPQKQLLQQKFIASLATTRQSSQRNSITSNQVGLKNK</sequence>
<evidence type="ECO:0000256" key="1">
    <source>
        <dbReference type="SAM" id="MobiDB-lite"/>
    </source>
</evidence>
<dbReference type="InParanoid" id="A0A078B0N3"/>
<feature type="compositionally biased region" description="Polar residues" evidence="1">
    <location>
        <begin position="116"/>
        <end position="130"/>
    </location>
</feature>
<feature type="compositionally biased region" description="Polar residues" evidence="1">
    <location>
        <begin position="419"/>
        <end position="434"/>
    </location>
</feature>
<reference evidence="2 3" key="1">
    <citation type="submission" date="2014-06" db="EMBL/GenBank/DDBJ databases">
        <authorList>
            <person name="Swart Estienne"/>
        </authorList>
    </citation>
    <scope>NUCLEOTIDE SEQUENCE [LARGE SCALE GENOMIC DNA]</scope>
    <source>
        <strain evidence="2 3">130c</strain>
    </source>
</reference>
<evidence type="ECO:0000313" key="2">
    <source>
        <dbReference type="EMBL" id="CDW86673.1"/>
    </source>
</evidence>
<evidence type="ECO:0000313" key="3">
    <source>
        <dbReference type="Proteomes" id="UP000039865"/>
    </source>
</evidence>
<dbReference type="EMBL" id="CCKQ01014876">
    <property type="protein sequence ID" value="CDW86673.1"/>
    <property type="molecule type" value="Genomic_DNA"/>
</dbReference>
<organism evidence="2 3">
    <name type="scientific">Stylonychia lemnae</name>
    <name type="common">Ciliate</name>
    <dbReference type="NCBI Taxonomy" id="5949"/>
    <lineage>
        <taxon>Eukaryota</taxon>
        <taxon>Sar</taxon>
        <taxon>Alveolata</taxon>
        <taxon>Ciliophora</taxon>
        <taxon>Intramacronucleata</taxon>
        <taxon>Spirotrichea</taxon>
        <taxon>Stichotrichia</taxon>
        <taxon>Sporadotrichida</taxon>
        <taxon>Oxytrichidae</taxon>
        <taxon>Stylonychinae</taxon>
        <taxon>Stylonychia</taxon>
    </lineage>
</organism>
<feature type="region of interest" description="Disordered" evidence="1">
    <location>
        <begin position="116"/>
        <end position="138"/>
    </location>
</feature>
<protein>
    <submittedName>
        <fullName evidence="2">Uncharacterized protein</fullName>
    </submittedName>
</protein>
<name>A0A078B0N3_STYLE</name>
<dbReference type="AlphaFoldDB" id="A0A078B0N3"/>
<accession>A0A078B0N3</accession>